<keyword evidence="2" id="KW-0812">Transmembrane</keyword>
<dbReference type="Proteomes" id="UP000813824">
    <property type="component" value="Unassembled WGS sequence"/>
</dbReference>
<organism evidence="3 4">
    <name type="scientific">Cristinia sonorae</name>
    <dbReference type="NCBI Taxonomy" id="1940300"/>
    <lineage>
        <taxon>Eukaryota</taxon>
        <taxon>Fungi</taxon>
        <taxon>Dikarya</taxon>
        <taxon>Basidiomycota</taxon>
        <taxon>Agaricomycotina</taxon>
        <taxon>Agaricomycetes</taxon>
        <taxon>Agaricomycetidae</taxon>
        <taxon>Agaricales</taxon>
        <taxon>Pleurotineae</taxon>
        <taxon>Stephanosporaceae</taxon>
        <taxon>Cristinia</taxon>
    </lineage>
</organism>
<evidence type="ECO:0000313" key="3">
    <source>
        <dbReference type="EMBL" id="KAH8100835.1"/>
    </source>
</evidence>
<evidence type="ECO:0000256" key="2">
    <source>
        <dbReference type="SAM" id="Phobius"/>
    </source>
</evidence>
<feature type="compositionally biased region" description="Pro residues" evidence="1">
    <location>
        <begin position="32"/>
        <end position="44"/>
    </location>
</feature>
<reference evidence="3" key="1">
    <citation type="journal article" date="2021" name="New Phytol.">
        <title>Evolutionary innovations through gain and loss of genes in the ectomycorrhizal Boletales.</title>
        <authorList>
            <person name="Wu G."/>
            <person name="Miyauchi S."/>
            <person name="Morin E."/>
            <person name="Kuo A."/>
            <person name="Drula E."/>
            <person name="Varga T."/>
            <person name="Kohler A."/>
            <person name="Feng B."/>
            <person name="Cao Y."/>
            <person name="Lipzen A."/>
            <person name="Daum C."/>
            <person name="Hundley H."/>
            <person name="Pangilinan J."/>
            <person name="Johnson J."/>
            <person name="Barry K."/>
            <person name="LaButti K."/>
            <person name="Ng V."/>
            <person name="Ahrendt S."/>
            <person name="Min B."/>
            <person name="Choi I.G."/>
            <person name="Park H."/>
            <person name="Plett J.M."/>
            <person name="Magnuson J."/>
            <person name="Spatafora J.W."/>
            <person name="Nagy L.G."/>
            <person name="Henrissat B."/>
            <person name="Grigoriev I.V."/>
            <person name="Yang Z.L."/>
            <person name="Xu J."/>
            <person name="Martin F.M."/>
        </authorList>
    </citation>
    <scope>NUCLEOTIDE SEQUENCE</scope>
    <source>
        <strain evidence="3">KKN 215</strain>
    </source>
</reference>
<name>A0A8K0UR73_9AGAR</name>
<sequence>TSTSTTATSDTTISTTDSTTSSSTTDTSTTPTPTPTPTPPPTQPPTLSSSFTTDENGEPSQVVVTVTASDSTSSPSPSKTGDAPPKDPNDNKGISMPTIIGLSVAGGVAVICIIAFIVWKFTRKRFSDDFDDSEAIKWPELNTHGDGGHALPTTRAGGAGFETSSEVNLTRADSRAASETNLYVAGQDPYAVPPFPHVNPNQPYRDDPGNEFYDPYSGPVPQTFHDGAEAIPMTQIGRTRSPGPQMGLDPARTRSPGPQMAYDMGRASPAPVGMAPAPMDPRARSPGPGVAYGRAASPGPQAAYGYGGYG</sequence>
<feature type="compositionally biased region" description="Low complexity" evidence="1">
    <location>
        <begin position="1"/>
        <end position="31"/>
    </location>
</feature>
<keyword evidence="4" id="KW-1185">Reference proteome</keyword>
<feature type="region of interest" description="Disordered" evidence="1">
    <location>
        <begin position="1"/>
        <end position="92"/>
    </location>
</feature>
<feature type="non-terminal residue" evidence="3">
    <location>
        <position position="310"/>
    </location>
</feature>
<feature type="transmembrane region" description="Helical" evidence="2">
    <location>
        <begin position="94"/>
        <end position="119"/>
    </location>
</feature>
<feature type="region of interest" description="Disordered" evidence="1">
    <location>
        <begin position="272"/>
        <end position="310"/>
    </location>
</feature>
<accession>A0A8K0UR73</accession>
<dbReference type="AlphaFoldDB" id="A0A8K0UR73"/>
<evidence type="ECO:0000313" key="4">
    <source>
        <dbReference type="Proteomes" id="UP000813824"/>
    </source>
</evidence>
<comment type="caution">
    <text evidence="3">The sequence shown here is derived from an EMBL/GenBank/DDBJ whole genome shotgun (WGS) entry which is preliminary data.</text>
</comment>
<evidence type="ECO:0000256" key="1">
    <source>
        <dbReference type="SAM" id="MobiDB-lite"/>
    </source>
</evidence>
<feature type="compositionally biased region" description="Low complexity" evidence="1">
    <location>
        <begin position="60"/>
        <end position="80"/>
    </location>
</feature>
<feature type="region of interest" description="Disordered" evidence="1">
    <location>
        <begin position="235"/>
        <end position="257"/>
    </location>
</feature>
<feature type="non-terminal residue" evidence="3">
    <location>
        <position position="1"/>
    </location>
</feature>
<keyword evidence="2" id="KW-1133">Transmembrane helix</keyword>
<protein>
    <submittedName>
        <fullName evidence="3">Uncharacterized protein</fullName>
    </submittedName>
</protein>
<dbReference type="EMBL" id="JAEVFJ010000014">
    <property type="protein sequence ID" value="KAH8100835.1"/>
    <property type="molecule type" value="Genomic_DNA"/>
</dbReference>
<gene>
    <name evidence="3" type="ORF">BXZ70DRAFT_863250</name>
</gene>
<proteinExistence type="predicted"/>
<keyword evidence="2" id="KW-0472">Membrane</keyword>
<dbReference type="OrthoDB" id="2576541at2759"/>